<protein>
    <submittedName>
        <fullName evidence="1">Uncharacterized protein</fullName>
    </submittedName>
</protein>
<dbReference type="Proteomes" id="UP001151699">
    <property type="component" value="Unassembled WGS sequence"/>
</dbReference>
<gene>
    <name evidence="1" type="ORF">Bhyg_15558</name>
</gene>
<dbReference type="AlphaFoldDB" id="A0A9Q0RVR3"/>
<proteinExistence type="predicted"/>
<sequence>MQFTANYFNYITCEQSLVSLAMQRIEEILSRSRLACLSDVVIPNINLSVMTSGSIMLGTQGQFRTTAAVRCPTKIRIIDTQPKRSLAYMAKR</sequence>
<organism evidence="1 2">
    <name type="scientific">Pseudolycoriella hygida</name>
    <dbReference type="NCBI Taxonomy" id="35572"/>
    <lineage>
        <taxon>Eukaryota</taxon>
        <taxon>Metazoa</taxon>
        <taxon>Ecdysozoa</taxon>
        <taxon>Arthropoda</taxon>
        <taxon>Hexapoda</taxon>
        <taxon>Insecta</taxon>
        <taxon>Pterygota</taxon>
        <taxon>Neoptera</taxon>
        <taxon>Endopterygota</taxon>
        <taxon>Diptera</taxon>
        <taxon>Nematocera</taxon>
        <taxon>Sciaroidea</taxon>
        <taxon>Sciaridae</taxon>
        <taxon>Pseudolycoriella</taxon>
    </lineage>
</organism>
<accession>A0A9Q0RVR3</accession>
<evidence type="ECO:0000313" key="1">
    <source>
        <dbReference type="EMBL" id="KAJ6633847.1"/>
    </source>
</evidence>
<comment type="caution">
    <text evidence="1">The sequence shown here is derived from an EMBL/GenBank/DDBJ whole genome shotgun (WGS) entry which is preliminary data.</text>
</comment>
<reference evidence="1" key="1">
    <citation type="submission" date="2022-07" db="EMBL/GenBank/DDBJ databases">
        <authorList>
            <person name="Trinca V."/>
            <person name="Uliana J.V.C."/>
            <person name="Torres T.T."/>
            <person name="Ward R.J."/>
            <person name="Monesi N."/>
        </authorList>
    </citation>
    <scope>NUCLEOTIDE SEQUENCE</scope>
    <source>
        <strain evidence="1">HSMRA1968</strain>
        <tissue evidence="1">Whole embryos</tissue>
    </source>
</reference>
<dbReference type="EMBL" id="WJQU01001632">
    <property type="protein sequence ID" value="KAJ6633847.1"/>
    <property type="molecule type" value="Genomic_DNA"/>
</dbReference>
<evidence type="ECO:0000313" key="2">
    <source>
        <dbReference type="Proteomes" id="UP001151699"/>
    </source>
</evidence>
<keyword evidence="2" id="KW-1185">Reference proteome</keyword>
<name>A0A9Q0RVR3_9DIPT</name>